<evidence type="ECO:0000256" key="5">
    <source>
        <dbReference type="ARBA" id="ARBA00023080"/>
    </source>
</evidence>
<feature type="active site" description="Proton acceptor" evidence="9">
    <location>
        <position position="69"/>
    </location>
</feature>
<dbReference type="Proteomes" id="UP000184076">
    <property type="component" value="Unassembled WGS sequence"/>
</dbReference>
<dbReference type="HAMAP" id="MF_00528">
    <property type="entry name" value="Maf"/>
    <property type="match status" value="1"/>
</dbReference>
<evidence type="ECO:0000256" key="4">
    <source>
        <dbReference type="ARBA" id="ARBA00022801"/>
    </source>
</evidence>
<comment type="function">
    <text evidence="9">Nucleoside triphosphate pyrophosphatase that hydrolyzes dTTP and UTP. May have a dual role in cell division arrest and in preventing the incorporation of modified nucleotides into cellular nucleic acids.</text>
</comment>
<dbReference type="STRING" id="1121391.SAMN02745206_02058"/>
<dbReference type="PANTHER" id="PTHR43213">
    <property type="entry name" value="BIFUNCTIONAL DTTP/UTP PYROPHOSPHATASE/METHYLTRANSFERASE PROTEIN-RELATED"/>
    <property type="match status" value="1"/>
</dbReference>
<dbReference type="RefSeq" id="WP_218588422.1">
    <property type="nucleotide sequence ID" value="NZ_FQVB01000018.1"/>
</dbReference>
<comment type="catalytic activity">
    <reaction evidence="6">
        <text>N(7)-methyl-GTP + H2O = N(7)-methyl-GMP + diphosphate + H(+)</text>
        <dbReference type="Rhea" id="RHEA:58744"/>
        <dbReference type="ChEBI" id="CHEBI:15377"/>
        <dbReference type="ChEBI" id="CHEBI:15378"/>
        <dbReference type="ChEBI" id="CHEBI:33019"/>
        <dbReference type="ChEBI" id="CHEBI:58285"/>
        <dbReference type="ChEBI" id="CHEBI:87133"/>
    </reaction>
</comment>
<keyword evidence="5 9" id="KW-0546">Nucleotide metabolism</keyword>
<protein>
    <recommendedName>
        <fullName evidence="9">dTTP/UTP pyrophosphatase</fullName>
        <shortName evidence="9">dTTPase/UTPase</shortName>
        <ecNumber evidence="9">3.6.1.9</ecNumber>
    </recommendedName>
    <alternativeName>
        <fullName evidence="9">Nucleoside triphosphate pyrophosphatase</fullName>
    </alternativeName>
    <alternativeName>
        <fullName evidence="9">Nucleotide pyrophosphatase</fullName>
        <shortName evidence="9">Nucleotide PPase</shortName>
    </alternativeName>
</protein>
<keyword evidence="3 9" id="KW-0963">Cytoplasm</keyword>
<keyword evidence="4 9" id="KW-0378">Hydrolase</keyword>
<sequence>MKEALILASASPRRRELLAGLGLRFQIVPSRVEEPPIGDHPDEGVRALAASKAREISTRFPEAWVLAADTIVVLGGKVFGKPADEKDAEEMLRQLSGRTHEVLTAVSLAHRGRGFFQTQAVRTQVSFRDLKDGEIRAYVKTGEPMDKAGAYGIQGVGAFLVQRVHGSYTNVVGLPLAETVDLLMKHGVIEPSA</sequence>
<comment type="catalytic activity">
    <reaction evidence="9">
        <text>dTTP + H2O = dTMP + diphosphate + H(+)</text>
        <dbReference type="Rhea" id="RHEA:28534"/>
        <dbReference type="ChEBI" id="CHEBI:15377"/>
        <dbReference type="ChEBI" id="CHEBI:15378"/>
        <dbReference type="ChEBI" id="CHEBI:33019"/>
        <dbReference type="ChEBI" id="CHEBI:37568"/>
        <dbReference type="ChEBI" id="CHEBI:63528"/>
        <dbReference type="EC" id="3.6.1.9"/>
    </reaction>
</comment>
<evidence type="ECO:0000256" key="7">
    <source>
        <dbReference type="ARBA" id="ARBA00053369"/>
    </source>
</evidence>
<evidence type="ECO:0000256" key="6">
    <source>
        <dbReference type="ARBA" id="ARBA00050213"/>
    </source>
</evidence>
<evidence type="ECO:0000256" key="2">
    <source>
        <dbReference type="ARBA" id="ARBA00004496"/>
    </source>
</evidence>
<reference evidence="11" key="1">
    <citation type="submission" date="2016-11" db="EMBL/GenBank/DDBJ databases">
        <authorList>
            <person name="Varghese N."/>
            <person name="Submissions S."/>
        </authorList>
    </citation>
    <scope>NUCLEOTIDE SEQUENCE [LARGE SCALE GENOMIC DNA]</scope>
    <source>
        <strain evidence="11">DSM 9756</strain>
    </source>
</reference>
<comment type="cofactor">
    <cofactor evidence="1 9">
        <name>a divalent metal cation</name>
        <dbReference type="ChEBI" id="CHEBI:60240"/>
    </cofactor>
</comment>
<dbReference type="FunFam" id="3.90.950.10:FF:000005">
    <property type="entry name" value="7-methyl-GTP pyrophosphatase"/>
    <property type="match status" value="1"/>
</dbReference>
<dbReference type="Pfam" id="PF02545">
    <property type="entry name" value="Maf"/>
    <property type="match status" value="1"/>
</dbReference>
<proteinExistence type="inferred from homology"/>
<dbReference type="EC" id="3.6.1.9" evidence="9"/>
<dbReference type="GO" id="GO:0036221">
    <property type="term" value="F:UTP diphosphatase activity"/>
    <property type="evidence" value="ECO:0007669"/>
    <property type="project" value="RHEA"/>
</dbReference>
<dbReference type="GO" id="GO:0009117">
    <property type="term" value="P:nucleotide metabolic process"/>
    <property type="evidence" value="ECO:0007669"/>
    <property type="project" value="UniProtKB-KW"/>
</dbReference>
<evidence type="ECO:0000256" key="3">
    <source>
        <dbReference type="ARBA" id="ARBA00022490"/>
    </source>
</evidence>
<feature type="site" description="Important for substrate specificity" evidence="9">
    <location>
        <position position="154"/>
    </location>
</feature>
<evidence type="ECO:0000313" key="10">
    <source>
        <dbReference type="EMBL" id="SHF47213.1"/>
    </source>
</evidence>
<comment type="caution">
    <text evidence="9">Lacks conserved residue(s) required for the propagation of feature annotation.</text>
</comment>
<evidence type="ECO:0000256" key="1">
    <source>
        <dbReference type="ARBA" id="ARBA00001968"/>
    </source>
</evidence>
<dbReference type="EMBL" id="FQVB01000018">
    <property type="protein sequence ID" value="SHF47213.1"/>
    <property type="molecule type" value="Genomic_DNA"/>
</dbReference>
<dbReference type="NCBIfam" id="TIGR00172">
    <property type="entry name" value="maf"/>
    <property type="match status" value="1"/>
</dbReference>
<evidence type="ECO:0000256" key="9">
    <source>
        <dbReference type="HAMAP-Rule" id="MF_00528"/>
    </source>
</evidence>
<dbReference type="CDD" id="cd00555">
    <property type="entry name" value="Maf"/>
    <property type="match status" value="1"/>
</dbReference>
<comment type="catalytic activity">
    <reaction evidence="9">
        <text>UTP + H2O = UMP + diphosphate + H(+)</text>
        <dbReference type="Rhea" id="RHEA:29395"/>
        <dbReference type="ChEBI" id="CHEBI:15377"/>
        <dbReference type="ChEBI" id="CHEBI:15378"/>
        <dbReference type="ChEBI" id="CHEBI:33019"/>
        <dbReference type="ChEBI" id="CHEBI:46398"/>
        <dbReference type="ChEBI" id="CHEBI:57865"/>
        <dbReference type="EC" id="3.6.1.9"/>
    </reaction>
</comment>
<feature type="site" description="Important for substrate specificity" evidence="9">
    <location>
        <position position="13"/>
    </location>
</feature>
<name>A0A1M5BX71_9BACT</name>
<organism evidence="10 11">
    <name type="scientific">Desulfacinum infernum DSM 9756</name>
    <dbReference type="NCBI Taxonomy" id="1121391"/>
    <lineage>
        <taxon>Bacteria</taxon>
        <taxon>Pseudomonadati</taxon>
        <taxon>Thermodesulfobacteriota</taxon>
        <taxon>Syntrophobacteria</taxon>
        <taxon>Syntrophobacterales</taxon>
        <taxon>Syntrophobacteraceae</taxon>
        <taxon>Desulfacinum</taxon>
    </lineage>
</organism>
<keyword evidence="11" id="KW-1185">Reference proteome</keyword>
<evidence type="ECO:0000256" key="8">
    <source>
        <dbReference type="ARBA" id="ARBA00060749"/>
    </source>
</evidence>
<dbReference type="InterPro" id="IPR003697">
    <property type="entry name" value="Maf-like"/>
</dbReference>
<dbReference type="PANTHER" id="PTHR43213:SF5">
    <property type="entry name" value="BIFUNCTIONAL DTTP_UTP PYROPHOSPHATASE_METHYLTRANSFERASE PROTEIN-RELATED"/>
    <property type="match status" value="1"/>
</dbReference>
<comment type="similarity">
    <text evidence="8">Belongs to the Maf family. YceF subfamily.</text>
</comment>
<dbReference type="PIRSF" id="PIRSF006305">
    <property type="entry name" value="Maf"/>
    <property type="match status" value="1"/>
</dbReference>
<comment type="subcellular location">
    <subcellularLocation>
        <location evidence="2 9">Cytoplasm</location>
    </subcellularLocation>
</comment>
<dbReference type="AlphaFoldDB" id="A0A1M5BX71"/>
<accession>A0A1M5BX71</accession>
<comment type="function">
    <text evidence="7">Nucleoside triphosphate pyrophosphatase that hydrolyzes 7-methyl-GTP (m(7)GTP). May have a dual role in cell division arrest and in preventing the incorporation of modified nucleotides into cellular nucleic acids.</text>
</comment>
<feature type="site" description="Important for substrate specificity" evidence="9">
    <location>
        <position position="70"/>
    </location>
</feature>
<dbReference type="GO" id="GO:0005737">
    <property type="term" value="C:cytoplasm"/>
    <property type="evidence" value="ECO:0007669"/>
    <property type="project" value="UniProtKB-SubCell"/>
</dbReference>
<gene>
    <name evidence="10" type="ORF">SAMN02745206_02058</name>
</gene>
<dbReference type="Gene3D" id="3.90.950.10">
    <property type="match status" value="1"/>
</dbReference>
<comment type="similarity">
    <text evidence="9">Belongs to the Maf family. YhdE subfamily.</text>
</comment>
<dbReference type="InterPro" id="IPR029001">
    <property type="entry name" value="ITPase-like_fam"/>
</dbReference>
<dbReference type="SUPFAM" id="SSF52972">
    <property type="entry name" value="ITPase-like"/>
    <property type="match status" value="1"/>
</dbReference>
<evidence type="ECO:0000313" key="11">
    <source>
        <dbReference type="Proteomes" id="UP000184076"/>
    </source>
</evidence>
<dbReference type="GO" id="GO:0036218">
    <property type="term" value="F:dTTP diphosphatase activity"/>
    <property type="evidence" value="ECO:0007669"/>
    <property type="project" value="RHEA"/>
</dbReference>